<sequence>MRTVELAGLTASAEGLGCMGMSSVYGAADWDGSVATIRRALDLDVTLIDTADAYGAGHNEVLVGRAVAGRRDEALIATKAGMDFSTGRGKVVLRGTPDYLKRACDASLLRLGVDVIDLYYLHRVAPDVPLEESVGALAELVEEGKVRRIGLSEVTGDQLRAAHRVHPVAAVQSEYSLWTRDPETGVAAAARELGVALVAYSPLGRGFLTGTVDVTGLAADDGRRRLPRFSEEAARGNAAITEAVAEVARAKGVTAGQVALAWVAAQSDRLGIPVVPIPGTKRVRWLEENAAALDVPLTEADLDRLDGLAAGVVGGRY</sequence>
<accession>A0ABS2TWC7</accession>
<proteinExistence type="predicted"/>
<dbReference type="PANTHER" id="PTHR43625">
    <property type="entry name" value="AFLATOXIN B1 ALDEHYDE REDUCTASE"/>
    <property type="match status" value="1"/>
</dbReference>
<dbReference type="PANTHER" id="PTHR43625:SF40">
    <property type="entry name" value="ALDO-KETO REDUCTASE YAKC [NADP(+)]"/>
    <property type="match status" value="1"/>
</dbReference>
<dbReference type="RefSeq" id="WP_205359494.1">
    <property type="nucleotide sequence ID" value="NZ_JADKYB010000013.1"/>
</dbReference>
<dbReference type="Proteomes" id="UP000749040">
    <property type="component" value="Unassembled WGS sequence"/>
</dbReference>
<dbReference type="CDD" id="cd19076">
    <property type="entry name" value="AKR_AKR13A_13D"/>
    <property type="match status" value="1"/>
</dbReference>
<dbReference type="InterPro" id="IPR036812">
    <property type="entry name" value="NAD(P)_OxRdtase_dom_sf"/>
</dbReference>
<evidence type="ECO:0000313" key="4">
    <source>
        <dbReference type="Proteomes" id="UP000749040"/>
    </source>
</evidence>
<name>A0ABS2TWC7_9ACTN</name>
<dbReference type="SUPFAM" id="SSF51430">
    <property type="entry name" value="NAD(P)-linked oxidoreductase"/>
    <property type="match status" value="1"/>
</dbReference>
<evidence type="ECO:0000313" key="3">
    <source>
        <dbReference type="EMBL" id="MBM9507644.1"/>
    </source>
</evidence>
<comment type="caution">
    <text evidence="3">The sequence shown here is derived from an EMBL/GenBank/DDBJ whole genome shotgun (WGS) entry which is preliminary data.</text>
</comment>
<evidence type="ECO:0000256" key="1">
    <source>
        <dbReference type="ARBA" id="ARBA00023002"/>
    </source>
</evidence>
<feature type="domain" description="NADP-dependent oxidoreductase" evidence="2">
    <location>
        <begin position="15"/>
        <end position="308"/>
    </location>
</feature>
<keyword evidence="1" id="KW-0560">Oxidoreductase</keyword>
<dbReference type="Pfam" id="PF00248">
    <property type="entry name" value="Aldo_ket_red"/>
    <property type="match status" value="1"/>
</dbReference>
<dbReference type="InterPro" id="IPR050791">
    <property type="entry name" value="Aldo-Keto_reductase"/>
</dbReference>
<keyword evidence="4" id="KW-1185">Reference proteome</keyword>
<dbReference type="InterPro" id="IPR023210">
    <property type="entry name" value="NADP_OxRdtase_dom"/>
</dbReference>
<gene>
    <name evidence="3" type="ORF">ITX44_24485</name>
</gene>
<protein>
    <submittedName>
        <fullName evidence="3">Aldo/keto reductase</fullName>
    </submittedName>
</protein>
<organism evidence="3 4">
    <name type="scientific">Actinacidiphila acididurans</name>
    <dbReference type="NCBI Taxonomy" id="2784346"/>
    <lineage>
        <taxon>Bacteria</taxon>
        <taxon>Bacillati</taxon>
        <taxon>Actinomycetota</taxon>
        <taxon>Actinomycetes</taxon>
        <taxon>Kitasatosporales</taxon>
        <taxon>Streptomycetaceae</taxon>
        <taxon>Actinacidiphila</taxon>
    </lineage>
</organism>
<reference evidence="3 4" key="1">
    <citation type="submission" date="2021-01" db="EMBL/GenBank/DDBJ databases">
        <title>Streptomyces acididurans sp. nov., isolated from a peat swamp forest soil.</title>
        <authorList>
            <person name="Chantavorakit T."/>
            <person name="Duangmal K."/>
        </authorList>
    </citation>
    <scope>NUCLEOTIDE SEQUENCE [LARGE SCALE GENOMIC DNA]</scope>
    <source>
        <strain evidence="3 4">KK5PA1</strain>
    </source>
</reference>
<dbReference type="EMBL" id="JADKYB010000013">
    <property type="protein sequence ID" value="MBM9507644.1"/>
    <property type="molecule type" value="Genomic_DNA"/>
</dbReference>
<dbReference type="Gene3D" id="3.20.20.100">
    <property type="entry name" value="NADP-dependent oxidoreductase domain"/>
    <property type="match status" value="1"/>
</dbReference>
<evidence type="ECO:0000259" key="2">
    <source>
        <dbReference type="Pfam" id="PF00248"/>
    </source>
</evidence>